<feature type="region of interest" description="Disordered" evidence="4">
    <location>
        <begin position="1"/>
        <end position="47"/>
    </location>
</feature>
<dbReference type="RefSeq" id="WP_309796695.1">
    <property type="nucleotide sequence ID" value="NZ_JAVDPW010000007.1"/>
</dbReference>
<dbReference type="Gene3D" id="3.80.30.30">
    <property type="match status" value="1"/>
</dbReference>
<name>A0ABU1JV83_9PROT</name>
<dbReference type="SMART" id="SM00729">
    <property type="entry name" value="Elp3"/>
    <property type="match status" value="1"/>
</dbReference>
<protein>
    <submittedName>
        <fullName evidence="6">DNA repair photolyase</fullName>
    </submittedName>
</protein>
<proteinExistence type="predicted"/>
<dbReference type="InterPro" id="IPR007197">
    <property type="entry name" value="rSAM"/>
</dbReference>
<evidence type="ECO:0000256" key="3">
    <source>
        <dbReference type="ARBA" id="ARBA00023014"/>
    </source>
</evidence>
<dbReference type="InterPro" id="IPR040086">
    <property type="entry name" value="MJ0683-like"/>
</dbReference>
<evidence type="ECO:0000256" key="1">
    <source>
        <dbReference type="ARBA" id="ARBA00022723"/>
    </source>
</evidence>
<comment type="caution">
    <text evidence="6">The sequence shown here is derived from an EMBL/GenBank/DDBJ whole genome shotgun (WGS) entry which is preliminary data.</text>
</comment>
<keyword evidence="7" id="KW-1185">Reference proteome</keyword>
<evidence type="ECO:0000259" key="5">
    <source>
        <dbReference type="PROSITE" id="PS51918"/>
    </source>
</evidence>
<keyword evidence="3" id="KW-0411">Iron-sulfur</keyword>
<feature type="domain" description="Radical SAM core" evidence="5">
    <location>
        <begin position="70"/>
        <end position="310"/>
    </location>
</feature>
<dbReference type="SFLD" id="SFLDG01084">
    <property type="entry name" value="Uncharacterised_Radical_SAM_Su"/>
    <property type="match status" value="1"/>
</dbReference>
<dbReference type="InterPro" id="IPR006638">
    <property type="entry name" value="Elp3/MiaA/NifB-like_rSAM"/>
</dbReference>
<keyword evidence="2" id="KW-0408">Iron</keyword>
<dbReference type="SFLD" id="SFLDS00029">
    <property type="entry name" value="Radical_SAM"/>
    <property type="match status" value="1"/>
</dbReference>
<evidence type="ECO:0000256" key="2">
    <source>
        <dbReference type="ARBA" id="ARBA00023004"/>
    </source>
</evidence>
<feature type="compositionally biased region" description="Basic and acidic residues" evidence="4">
    <location>
        <begin position="36"/>
        <end position="47"/>
    </location>
</feature>
<dbReference type="NCBIfam" id="NF033668">
    <property type="entry name" value="rSAM_PA0069"/>
    <property type="match status" value="1"/>
</dbReference>
<dbReference type="PANTHER" id="PTHR43432">
    <property type="entry name" value="SLR0285 PROTEIN"/>
    <property type="match status" value="1"/>
</dbReference>
<accession>A0ABU1JV83</accession>
<dbReference type="Pfam" id="PF04055">
    <property type="entry name" value="Radical_SAM"/>
    <property type="match status" value="1"/>
</dbReference>
<dbReference type="SUPFAM" id="SSF102114">
    <property type="entry name" value="Radical SAM enzymes"/>
    <property type="match status" value="1"/>
</dbReference>
<gene>
    <name evidence="6" type="ORF">E9232_003999</name>
</gene>
<sequence>MTDSRKRAGGAAGNDRVLARGRSSRSNASGRFEPVQAEKFDDGWGEHEVEESRAETTLTADRAKTILSRNDSPDIGFDRSVNPFRGCEHGCIYCFARPTHAYLGLSPGLDFETKLFFKPDAAALLREELSKPSYVAERVQLGANTDCYQPIEKRLQITREVIKVLAEFQHPLGITTKNHLVTRDIDLLAPMAEKKLAIVVISITTLDRALARAMEPRASTPGRRLEAIRALNRAGIPTIVNVSPIIPGLTDHEIEAILDQAAEAGARYAHYSILRLSHELRDLFKQWLAAERPERASHVMSLIRQTRGGKENDTRFGLRMVGEGPVAEMLIARFRLARRRLGLDQKLTPLRADLFQVPSQPGDQLTLL</sequence>
<dbReference type="Proteomes" id="UP001262410">
    <property type="component" value="Unassembled WGS sequence"/>
</dbReference>
<dbReference type="CDD" id="cd01335">
    <property type="entry name" value="Radical_SAM"/>
    <property type="match status" value="1"/>
</dbReference>
<evidence type="ECO:0000313" key="6">
    <source>
        <dbReference type="EMBL" id="MDR6291465.1"/>
    </source>
</evidence>
<dbReference type="EMBL" id="JAVDPW010000007">
    <property type="protein sequence ID" value="MDR6291465.1"/>
    <property type="molecule type" value="Genomic_DNA"/>
</dbReference>
<dbReference type="InterPro" id="IPR058240">
    <property type="entry name" value="rSAM_sf"/>
</dbReference>
<evidence type="ECO:0000256" key="4">
    <source>
        <dbReference type="SAM" id="MobiDB-lite"/>
    </source>
</evidence>
<reference evidence="6 7" key="1">
    <citation type="submission" date="2023-07" db="EMBL/GenBank/DDBJ databases">
        <title>Sorghum-associated microbial communities from plants grown in Nebraska, USA.</title>
        <authorList>
            <person name="Schachtman D."/>
        </authorList>
    </citation>
    <scope>NUCLEOTIDE SEQUENCE [LARGE SCALE GENOMIC DNA]</scope>
    <source>
        <strain evidence="6 7">584</strain>
    </source>
</reference>
<dbReference type="PANTHER" id="PTHR43432:SF3">
    <property type="entry name" value="SLR0285 PROTEIN"/>
    <property type="match status" value="1"/>
</dbReference>
<feature type="compositionally biased region" description="Low complexity" evidence="4">
    <location>
        <begin position="20"/>
        <end position="31"/>
    </location>
</feature>
<evidence type="ECO:0000313" key="7">
    <source>
        <dbReference type="Proteomes" id="UP001262410"/>
    </source>
</evidence>
<keyword evidence="1" id="KW-0479">Metal-binding</keyword>
<organism evidence="6 7">
    <name type="scientific">Inquilinus ginsengisoli</name>
    <dbReference type="NCBI Taxonomy" id="363840"/>
    <lineage>
        <taxon>Bacteria</taxon>
        <taxon>Pseudomonadati</taxon>
        <taxon>Pseudomonadota</taxon>
        <taxon>Alphaproteobacteria</taxon>
        <taxon>Rhodospirillales</taxon>
        <taxon>Rhodospirillaceae</taxon>
        <taxon>Inquilinus</taxon>
    </lineage>
</organism>
<dbReference type="PROSITE" id="PS51918">
    <property type="entry name" value="RADICAL_SAM"/>
    <property type="match status" value="1"/>
</dbReference>